<dbReference type="EMBL" id="KQ980192">
    <property type="protein sequence ID" value="KYN17309.1"/>
    <property type="molecule type" value="Genomic_DNA"/>
</dbReference>
<dbReference type="GO" id="GO:0008270">
    <property type="term" value="F:zinc ion binding"/>
    <property type="evidence" value="ECO:0007669"/>
    <property type="project" value="UniProtKB-KW"/>
</dbReference>
<keyword evidence="4" id="KW-1185">Reference proteome</keyword>
<accession>A0A151J459</accession>
<name>A0A151J459_9HYME</name>
<feature type="non-terminal residue" evidence="3">
    <location>
        <position position="1"/>
    </location>
</feature>
<gene>
    <name evidence="3" type="ORF">ALC57_10405</name>
</gene>
<organism evidence="3 4">
    <name type="scientific">Trachymyrmex cornetzi</name>
    <dbReference type="NCBI Taxonomy" id="471704"/>
    <lineage>
        <taxon>Eukaryota</taxon>
        <taxon>Metazoa</taxon>
        <taxon>Ecdysozoa</taxon>
        <taxon>Arthropoda</taxon>
        <taxon>Hexapoda</taxon>
        <taxon>Insecta</taxon>
        <taxon>Pterygota</taxon>
        <taxon>Neoptera</taxon>
        <taxon>Endopterygota</taxon>
        <taxon>Hymenoptera</taxon>
        <taxon>Apocrita</taxon>
        <taxon>Aculeata</taxon>
        <taxon>Formicoidea</taxon>
        <taxon>Formicidae</taxon>
        <taxon>Myrmicinae</taxon>
        <taxon>Trachymyrmex</taxon>
    </lineage>
</organism>
<evidence type="ECO:0000313" key="4">
    <source>
        <dbReference type="Proteomes" id="UP000078492"/>
    </source>
</evidence>
<sequence length="169" mass="19176">HFSVLSSIVSEIVNADVLNIKRIDNGKALVEVRSAEAANRMVANPAFAKHKLRVFIPSFRVLRTGIIKGIDQSLSLECIKGHIRSSIKILDIQRLNRRMTINHQVSYIPSRTLCVKFTGQQLPKEIVLFNAKYTEPYIPKTRICYVCYRVGHIGKDCKNCKPRCLYCGS</sequence>
<keyword evidence="1" id="KW-0862">Zinc</keyword>
<dbReference type="Proteomes" id="UP000078492">
    <property type="component" value="Unassembled WGS sequence"/>
</dbReference>
<dbReference type="AlphaFoldDB" id="A0A151J459"/>
<proteinExistence type="predicted"/>
<dbReference type="PROSITE" id="PS50158">
    <property type="entry name" value="ZF_CCHC"/>
    <property type="match status" value="1"/>
</dbReference>
<evidence type="ECO:0000256" key="1">
    <source>
        <dbReference type="PROSITE-ProRule" id="PRU00047"/>
    </source>
</evidence>
<dbReference type="InterPro" id="IPR001878">
    <property type="entry name" value="Znf_CCHC"/>
</dbReference>
<keyword evidence="1" id="KW-0479">Metal-binding</keyword>
<evidence type="ECO:0000313" key="3">
    <source>
        <dbReference type="EMBL" id="KYN17309.1"/>
    </source>
</evidence>
<dbReference type="STRING" id="471704.A0A151J459"/>
<keyword evidence="1" id="KW-0863">Zinc-finger</keyword>
<evidence type="ECO:0000259" key="2">
    <source>
        <dbReference type="PROSITE" id="PS50158"/>
    </source>
</evidence>
<reference evidence="3 4" key="1">
    <citation type="submission" date="2015-09" db="EMBL/GenBank/DDBJ databases">
        <title>Trachymyrmex cornetzi WGS genome.</title>
        <authorList>
            <person name="Nygaard S."/>
            <person name="Hu H."/>
            <person name="Boomsma J."/>
            <person name="Zhang G."/>
        </authorList>
    </citation>
    <scope>NUCLEOTIDE SEQUENCE [LARGE SCALE GENOMIC DNA]</scope>
    <source>
        <strain evidence="3">Tcor2-1</strain>
        <tissue evidence="3">Whole body</tissue>
    </source>
</reference>
<dbReference type="GO" id="GO:0003676">
    <property type="term" value="F:nucleic acid binding"/>
    <property type="evidence" value="ECO:0007669"/>
    <property type="project" value="InterPro"/>
</dbReference>
<protein>
    <recommendedName>
        <fullName evidence="2">CCHC-type domain-containing protein</fullName>
    </recommendedName>
</protein>
<feature type="domain" description="CCHC-type" evidence="2">
    <location>
        <begin position="144"/>
        <end position="159"/>
    </location>
</feature>